<sequence>MIRHTEEKKTKALLSGRAGSILVAAGLIALFAYAAFTFLGMRNFEAVPLGSGVTRTGLLSEYFPALKGSAGDTEVFYLEGSEPGETVLCLGGVHPNEPSGVVAATLLVENAQVKTGKLIVVPHSNASAFSYSTPGEATPMSFTIKTDWGEQEFRYGSRLTNPIHQFPDPDVYVHYPSGQLMSGNETRNLDRSFPGNPKGGLTEKVAYAITEMVKKEGIGLVIDMHEARLMNPIVNCIITPERALTLSSLAQMDLESSTKEPWHLEPSPTKMFGMTHRGLTDATDALAVLMETGNPAMDYPRGPTTEKLIVEGKDEFYALAASRGLLYVPYSEKGLPLQHRVARQLAGADKLIRVFAELSETGDSIVVEGIPSYEDVETYGIGHFILKPQQER</sequence>
<evidence type="ECO:0000313" key="2">
    <source>
        <dbReference type="EMBL" id="MPM02879.1"/>
    </source>
</evidence>
<protein>
    <recommendedName>
        <fullName evidence="3">Succinylglutamate desuccinylase</fullName>
    </recommendedName>
</protein>
<accession>A0A644WH07</accession>
<dbReference type="AlphaFoldDB" id="A0A644WH07"/>
<reference evidence="2" key="1">
    <citation type="submission" date="2019-08" db="EMBL/GenBank/DDBJ databases">
        <authorList>
            <person name="Kucharzyk K."/>
            <person name="Murdoch R.W."/>
            <person name="Higgins S."/>
            <person name="Loffler F."/>
        </authorList>
    </citation>
    <scope>NUCLEOTIDE SEQUENCE</scope>
</reference>
<organism evidence="2">
    <name type="scientific">bioreactor metagenome</name>
    <dbReference type="NCBI Taxonomy" id="1076179"/>
    <lineage>
        <taxon>unclassified sequences</taxon>
        <taxon>metagenomes</taxon>
        <taxon>ecological metagenomes</taxon>
    </lineage>
</organism>
<dbReference type="SUPFAM" id="SSF53187">
    <property type="entry name" value="Zn-dependent exopeptidases"/>
    <property type="match status" value="1"/>
</dbReference>
<keyword evidence="1" id="KW-1133">Transmembrane helix</keyword>
<name>A0A644WH07_9ZZZZ</name>
<feature type="transmembrane region" description="Helical" evidence="1">
    <location>
        <begin position="21"/>
        <end position="41"/>
    </location>
</feature>
<dbReference type="EMBL" id="VSSQ01000904">
    <property type="protein sequence ID" value="MPM02879.1"/>
    <property type="molecule type" value="Genomic_DNA"/>
</dbReference>
<comment type="caution">
    <text evidence="2">The sequence shown here is derived from an EMBL/GenBank/DDBJ whole genome shotgun (WGS) entry which is preliminary data.</text>
</comment>
<proteinExistence type="predicted"/>
<evidence type="ECO:0000256" key="1">
    <source>
        <dbReference type="SAM" id="Phobius"/>
    </source>
</evidence>
<dbReference type="Gene3D" id="3.40.630.10">
    <property type="entry name" value="Zn peptidases"/>
    <property type="match status" value="2"/>
</dbReference>
<keyword evidence="1" id="KW-0812">Transmembrane</keyword>
<gene>
    <name evidence="2" type="ORF">SDC9_49134</name>
</gene>
<keyword evidence="1" id="KW-0472">Membrane</keyword>
<evidence type="ECO:0008006" key="3">
    <source>
        <dbReference type="Google" id="ProtNLM"/>
    </source>
</evidence>